<feature type="modified residue" description="4-aspartylphosphate" evidence="6">
    <location>
        <position position="54"/>
    </location>
</feature>
<dbReference type="RefSeq" id="WP_218318457.1">
    <property type="nucleotide sequence ID" value="NZ_JAEEGC010000004.1"/>
</dbReference>
<keyword evidence="1 6" id="KW-0597">Phosphoprotein</keyword>
<dbReference type="FunFam" id="3.40.50.2300:FF:000001">
    <property type="entry name" value="DNA-binding response regulator PhoB"/>
    <property type="match status" value="1"/>
</dbReference>
<dbReference type="FunFam" id="1.10.10.10:FF:000018">
    <property type="entry name" value="DNA-binding response regulator ResD"/>
    <property type="match status" value="1"/>
</dbReference>
<dbReference type="PROSITE" id="PS51755">
    <property type="entry name" value="OMPR_PHOB"/>
    <property type="match status" value="1"/>
</dbReference>
<proteinExistence type="predicted"/>
<dbReference type="GO" id="GO:0005829">
    <property type="term" value="C:cytosol"/>
    <property type="evidence" value="ECO:0007669"/>
    <property type="project" value="TreeGrafter"/>
</dbReference>
<evidence type="ECO:0000256" key="6">
    <source>
        <dbReference type="PROSITE-ProRule" id="PRU00169"/>
    </source>
</evidence>
<dbReference type="AlphaFoldDB" id="A0A949TSD3"/>
<protein>
    <submittedName>
        <fullName evidence="10">Response regulator transcription factor</fullName>
    </submittedName>
</protein>
<accession>A0A949TSD3</accession>
<dbReference type="Pfam" id="PF00072">
    <property type="entry name" value="Response_reg"/>
    <property type="match status" value="1"/>
</dbReference>
<organism evidence="10 11">
    <name type="scientific">Clostridium thailandense</name>
    <dbReference type="NCBI Taxonomy" id="2794346"/>
    <lineage>
        <taxon>Bacteria</taxon>
        <taxon>Bacillati</taxon>
        <taxon>Bacillota</taxon>
        <taxon>Clostridia</taxon>
        <taxon>Eubacteriales</taxon>
        <taxon>Clostridiaceae</taxon>
        <taxon>Clostridium</taxon>
    </lineage>
</organism>
<dbReference type="GO" id="GO:0000976">
    <property type="term" value="F:transcription cis-regulatory region binding"/>
    <property type="evidence" value="ECO:0007669"/>
    <property type="project" value="TreeGrafter"/>
</dbReference>
<keyword evidence="11" id="KW-1185">Reference proteome</keyword>
<evidence type="ECO:0000256" key="1">
    <source>
        <dbReference type="ARBA" id="ARBA00022553"/>
    </source>
</evidence>
<dbReference type="Pfam" id="PF00486">
    <property type="entry name" value="Trans_reg_C"/>
    <property type="match status" value="1"/>
</dbReference>
<evidence type="ECO:0000259" key="8">
    <source>
        <dbReference type="PROSITE" id="PS50110"/>
    </source>
</evidence>
<dbReference type="CDD" id="cd17574">
    <property type="entry name" value="REC_OmpR"/>
    <property type="match status" value="1"/>
</dbReference>
<dbReference type="PANTHER" id="PTHR48111:SF40">
    <property type="entry name" value="PHOSPHATE REGULON TRANSCRIPTIONAL REGULATORY PROTEIN PHOB"/>
    <property type="match status" value="1"/>
</dbReference>
<dbReference type="InterPro" id="IPR001789">
    <property type="entry name" value="Sig_transdc_resp-reg_receiver"/>
</dbReference>
<name>A0A949TSD3_9CLOT</name>
<evidence type="ECO:0000256" key="5">
    <source>
        <dbReference type="ARBA" id="ARBA00023163"/>
    </source>
</evidence>
<sequence length="232" mass="26560">MAQRRILIIEDEESISDLISFYLEKEGFITKVSNSGQSGIDLVEKFNPDLILLDLMLPDINGFDVCKKISGKYSIPIIMLTAKSDTIDKILGMELGADDYITKPFDIREVIVRIKTIFRRIELTSDAACDSDSKVIKLDNGTEIYEEKHEVLKNNEKIELTNREYELLLFLAKNKGRVISRQELLDKVWGYDYMGDSRTVDIHVQRIRKKLDETKGESLIETVFGVGYKLLG</sequence>
<evidence type="ECO:0000256" key="2">
    <source>
        <dbReference type="ARBA" id="ARBA00023012"/>
    </source>
</evidence>
<evidence type="ECO:0000259" key="9">
    <source>
        <dbReference type="PROSITE" id="PS51755"/>
    </source>
</evidence>
<evidence type="ECO:0000256" key="4">
    <source>
        <dbReference type="ARBA" id="ARBA00023125"/>
    </source>
</evidence>
<keyword evidence="2" id="KW-0902">Two-component regulatory system</keyword>
<feature type="DNA-binding region" description="OmpR/PhoB-type" evidence="7">
    <location>
        <begin position="133"/>
        <end position="232"/>
    </location>
</feature>
<dbReference type="GO" id="GO:0006355">
    <property type="term" value="P:regulation of DNA-templated transcription"/>
    <property type="evidence" value="ECO:0007669"/>
    <property type="project" value="InterPro"/>
</dbReference>
<gene>
    <name evidence="10" type="ORF">I6U48_00595</name>
</gene>
<dbReference type="InterPro" id="IPR001867">
    <property type="entry name" value="OmpR/PhoB-type_DNA-bd"/>
</dbReference>
<comment type="caution">
    <text evidence="10">The sequence shown here is derived from an EMBL/GenBank/DDBJ whole genome shotgun (WGS) entry which is preliminary data.</text>
</comment>
<reference evidence="10" key="1">
    <citation type="submission" date="2020-12" db="EMBL/GenBank/DDBJ databases">
        <title>Clostridium thailandense sp. nov., a novel acetogenic bacterium isolated from peat land soil in Thailand.</title>
        <authorList>
            <person name="Chaikitkaew S."/>
            <person name="Birkeland N.K."/>
        </authorList>
    </citation>
    <scope>NUCLEOTIDE SEQUENCE</scope>
    <source>
        <strain evidence="10">PL3</strain>
    </source>
</reference>
<evidence type="ECO:0000256" key="7">
    <source>
        <dbReference type="PROSITE-ProRule" id="PRU01091"/>
    </source>
</evidence>
<keyword evidence="5" id="KW-0804">Transcription</keyword>
<dbReference type="SMART" id="SM00448">
    <property type="entry name" value="REC"/>
    <property type="match status" value="1"/>
</dbReference>
<dbReference type="PROSITE" id="PS50110">
    <property type="entry name" value="RESPONSE_REGULATORY"/>
    <property type="match status" value="1"/>
</dbReference>
<dbReference type="SMART" id="SM00862">
    <property type="entry name" value="Trans_reg_C"/>
    <property type="match status" value="1"/>
</dbReference>
<evidence type="ECO:0000256" key="3">
    <source>
        <dbReference type="ARBA" id="ARBA00023015"/>
    </source>
</evidence>
<keyword evidence="3" id="KW-0805">Transcription regulation</keyword>
<dbReference type="GO" id="GO:0000156">
    <property type="term" value="F:phosphorelay response regulator activity"/>
    <property type="evidence" value="ECO:0007669"/>
    <property type="project" value="TreeGrafter"/>
</dbReference>
<dbReference type="PANTHER" id="PTHR48111">
    <property type="entry name" value="REGULATOR OF RPOS"/>
    <property type="match status" value="1"/>
</dbReference>
<keyword evidence="4 7" id="KW-0238">DNA-binding</keyword>
<dbReference type="CDD" id="cd00383">
    <property type="entry name" value="trans_reg_C"/>
    <property type="match status" value="1"/>
</dbReference>
<feature type="domain" description="Response regulatory" evidence="8">
    <location>
        <begin position="5"/>
        <end position="118"/>
    </location>
</feature>
<evidence type="ECO:0000313" key="11">
    <source>
        <dbReference type="Proteomes" id="UP000694308"/>
    </source>
</evidence>
<dbReference type="EMBL" id="JAEEGC010000004">
    <property type="protein sequence ID" value="MBV7271418.1"/>
    <property type="molecule type" value="Genomic_DNA"/>
</dbReference>
<dbReference type="GO" id="GO:0032993">
    <property type="term" value="C:protein-DNA complex"/>
    <property type="evidence" value="ECO:0007669"/>
    <property type="project" value="TreeGrafter"/>
</dbReference>
<dbReference type="InterPro" id="IPR039420">
    <property type="entry name" value="WalR-like"/>
</dbReference>
<dbReference type="Proteomes" id="UP000694308">
    <property type="component" value="Unassembled WGS sequence"/>
</dbReference>
<evidence type="ECO:0000313" key="10">
    <source>
        <dbReference type="EMBL" id="MBV7271418.1"/>
    </source>
</evidence>
<feature type="domain" description="OmpR/PhoB-type" evidence="9">
    <location>
        <begin position="133"/>
        <end position="232"/>
    </location>
</feature>